<dbReference type="EMBL" id="SJPK01000007">
    <property type="protein sequence ID" value="TWT65256.1"/>
    <property type="molecule type" value="Genomic_DNA"/>
</dbReference>
<protein>
    <submittedName>
        <fullName evidence="2">Uncharacterized protein</fullName>
    </submittedName>
</protein>
<evidence type="ECO:0000313" key="2">
    <source>
        <dbReference type="EMBL" id="TWT65256.1"/>
    </source>
</evidence>
<dbReference type="AlphaFoldDB" id="A0A5C5XPV6"/>
<name>A0A5C5XPV6_9BACT</name>
<organism evidence="2 3">
    <name type="scientific">Allorhodopirellula solitaria</name>
    <dbReference type="NCBI Taxonomy" id="2527987"/>
    <lineage>
        <taxon>Bacteria</taxon>
        <taxon>Pseudomonadati</taxon>
        <taxon>Planctomycetota</taxon>
        <taxon>Planctomycetia</taxon>
        <taxon>Pirellulales</taxon>
        <taxon>Pirellulaceae</taxon>
        <taxon>Allorhodopirellula</taxon>
    </lineage>
</organism>
<keyword evidence="3" id="KW-1185">Reference proteome</keyword>
<keyword evidence="1" id="KW-1133">Transmembrane helix</keyword>
<reference evidence="2 3" key="1">
    <citation type="submission" date="2019-02" db="EMBL/GenBank/DDBJ databases">
        <title>Deep-cultivation of Planctomycetes and their phenomic and genomic characterization uncovers novel biology.</title>
        <authorList>
            <person name="Wiegand S."/>
            <person name="Jogler M."/>
            <person name="Boedeker C."/>
            <person name="Pinto D."/>
            <person name="Vollmers J."/>
            <person name="Rivas-Marin E."/>
            <person name="Kohn T."/>
            <person name="Peeters S.H."/>
            <person name="Heuer A."/>
            <person name="Rast P."/>
            <person name="Oberbeckmann S."/>
            <person name="Bunk B."/>
            <person name="Jeske O."/>
            <person name="Meyerdierks A."/>
            <person name="Storesund J.E."/>
            <person name="Kallscheuer N."/>
            <person name="Luecker S."/>
            <person name="Lage O.M."/>
            <person name="Pohl T."/>
            <person name="Merkel B.J."/>
            <person name="Hornburger P."/>
            <person name="Mueller R.-W."/>
            <person name="Bruemmer F."/>
            <person name="Labrenz M."/>
            <person name="Spormann A.M."/>
            <person name="Op Den Camp H."/>
            <person name="Overmann J."/>
            <person name="Amann R."/>
            <person name="Jetten M.S.M."/>
            <person name="Mascher T."/>
            <person name="Medema M.H."/>
            <person name="Devos D.P."/>
            <person name="Kaster A.-K."/>
            <person name="Ovreas L."/>
            <person name="Rohde M."/>
            <person name="Galperin M.Y."/>
            <person name="Jogler C."/>
        </authorList>
    </citation>
    <scope>NUCLEOTIDE SEQUENCE [LARGE SCALE GENOMIC DNA]</scope>
    <source>
        <strain evidence="2 3">CA85</strain>
    </source>
</reference>
<keyword evidence="1" id="KW-0472">Membrane</keyword>
<feature type="transmembrane region" description="Helical" evidence="1">
    <location>
        <begin position="12"/>
        <end position="35"/>
    </location>
</feature>
<dbReference type="RefSeq" id="WP_146392105.1">
    <property type="nucleotide sequence ID" value="NZ_SJPK01000007.1"/>
</dbReference>
<comment type="caution">
    <text evidence="2">The sequence shown here is derived from an EMBL/GenBank/DDBJ whole genome shotgun (WGS) entry which is preliminary data.</text>
</comment>
<dbReference type="Proteomes" id="UP000318053">
    <property type="component" value="Unassembled WGS sequence"/>
</dbReference>
<gene>
    <name evidence="2" type="ORF">CA85_31680</name>
</gene>
<evidence type="ECO:0000256" key="1">
    <source>
        <dbReference type="SAM" id="Phobius"/>
    </source>
</evidence>
<keyword evidence="1" id="KW-0812">Transmembrane</keyword>
<evidence type="ECO:0000313" key="3">
    <source>
        <dbReference type="Proteomes" id="UP000318053"/>
    </source>
</evidence>
<feature type="transmembrane region" description="Helical" evidence="1">
    <location>
        <begin position="47"/>
        <end position="67"/>
    </location>
</feature>
<sequence>MQALQAVVSKLLVLAVIASISLSVVLGIGLILGYVLNRLIPSIELGIATLCGLAAVGICGFVLVSLFRTYAASLEMAGSTEEDELEVSDLLTEAQLEQITSKLSEEVLLQMDLEHRQTARRSKNRR</sequence>
<proteinExistence type="predicted"/>
<accession>A0A5C5XPV6</accession>